<reference evidence="4" key="1">
    <citation type="submission" date="2011-07" db="EMBL/GenBank/DDBJ databases">
        <title>Complete genome sequence of Acetobacterium woodii.</title>
        <authorList>
            <person name="Poehlein A."/>
            <person name="Schmidt S."/>
            <person name="Kaster A.-K."/>
            <person name="Goenrich M."/>
            <person name="Vollmers J."/>
            <person name="Thuermer A."/>
            <person name="Gottschalk G."/>
            <person name="Thauer R.K."/>
            <person name="Daniel R."/>
            <person name="Mueller V."/>
        </authorList>
    </citation>
    <scope>NUCLEOTIDE SEQUENCE [LARGE SCALE GENOMIC DNA]</scope>
    <source>
        <strain evidence="4">ATCC 29683 / DSM 1030 / JCM 2381 / KCTC 1655 / WB1</strain>
    </source>
</reference>
<dbReference type="eggNOG" id="COG1876">
    <property type="taxonomic scope" value="Bacteria"/>
</dbReference>
<dbReference type="eggNOG" id="COG5263">
    <property type="taxonomic scope" value="Bacteria"/>
</dbReference>
<dbReference type="Proteomes" id="UP000007177">
    <property type="component" value="Chromosome"/>
</dbReference>
<dbReference type="KEGG" id="awo:Awo_c17150"/>
<sequence>MENSIKKRITQCLFIGIGLFIMVGLLPQTALAASHTISDGETLSIATGVLTKMDSSTQTLTISAGDTVEVDAGATASLTGSQNVHIICDPGVTLTLDSVTSDVSGRGGCALSFSGSSNTLILSGTNTLKSGEYEPGIQVEDGTEEGCTEIEIKGTGSLNVSGGQSAAGIGGGSVWQCGTITVSGGTVTATGGNNGAGIGAGENKDGGTITLSGGTINATGGGDGAGIGGGSKGAGGEISITGGMVTATGGSNGAGIGGGNNGAGGTITISGGTVAATGAWQSAGIGGGSKGTGGEISIIGGTVTASAGEYAAGIGGGMERNGGTVTISGGTVTVMGNHQGAGIGGGSAGHGGTITILGGTVTATGGQSGAGIGGGFLGDSGTISIKGGTVFAKQGRGGDNDIGHGYNGYDNSTVFSGDALVFLANDACVISDGSTLTHFPKSGPLYGFSLPDGWSDAGIYAPSYSLLYDDNGGTGSKNEKAPRDKTITVEDSSGLKNQGYTFKEWNTKADSSGISYAPGDSIIMSGDLTLYAIWTLEMAALVDSISPADGIAPIDGNVVITFNNNNMDTTVTGTVMMNGTTLSGGSWSNGSQTYTIPYSDLGYYQSCTIAISGFKNTNYITMEPASASFTTEAPADLLNLAVNTGILSPTFDPDTVVFSVDATGIDSIGITAKTIDPSANLTINGVGATSGSETNVSLDNSTNLIPIVVTAQDGSQKAYIISVKGRGNDGNLIINANLASLSLNAGLLSPGFNPGTTTYYANVGSNVDAIELTASALDEKAVMLLNGVILSQGGSQTIPLSLGNNEVELMVITQDASTKTYNLTINREANEATLSSLTLSQGVLSPAFATATTSYTTTVENAVDSLTVTPTATNSGATVTVNGQASSVPVNLTVGSNIITIEVTGSDSVSTITYTVEVTRQEPKTKEIGCSYQTHVENIGWQGFVSDGEISGTEGQSLRLEGIKIELDDQENLGIEYASYVENIGWQGFVSDGEISGTEGQALQLEAIKINLTGENADKYDIYYQVHAQNFGWLDWARNGEAAGTAGLGYRLEAIKIVVAPKGQAVPGDTQEPFVQS</sequence>
<feature type="domain" description="Cadherin-like beta-sandwich-like" evidence="2">
    <location>
        <begin position="738"/>
        <end position="828"/>
    </location>
</feature>
<dbReference type="GO" id="GO:0030313">
    <property type="term" value="C:cell envelope"/>
    <property type="evidence" value="ECO:0007669"/>
    <property type="project" value="UniProtKB-SubCell"/>
</dbReference>
<accession>H6LHW5</accession>
<dbReference type="InterPro" id="IPR006637">
    <property type="entry name" value="ChW"/>
</dbReference>
<organism evidence="3 4">
    <name type="scientific">Acetobacterium woodii (strain ATCC 29683 / DSM 1030 / JCM 2381 / KCTC 1655 / WB1)</name>
    <dbReference type="NCBI Taxonomy" id="931626"/>
    <lineage>
        <taxon>Bacteria</taxon>
        <taxon>Bacillati</taxon>
        <taxon>Bacillota</taxon>
        <taxon>Clostridia</taxon>
        <taxon>Eubacteriales</taxon>
        <taxon>Eubacteriaceae</taxon>
        <taxon>Acetobacterium</taxon>
    </lineage>
</organism>
<keyword evidence="4" id="KW-1185">Reference proteome</keyword>
<dbReference type="Pfam" id="PF09479">
    <property type="entry name" value="Flg_new"/>
    <property type="match status" value="1"/>
</dbReference>
<evidence type="ECO:0000259" key="2">
    <source>
        <dbReference type="Pfam" id="PF12733"/>
    </source>
</evidence>
<feature type="domain" description="Cadherin-like beta-sandwich-like" evidence="2">
    <location>
        <begin position="834"/>
        <end position="921"/>
    </location>
</feature>
<name>H6LHW5_ACEWD</name>
<dbReference type="InterPro" id="IPR025883">
    <property type="entry name" value="Cadherin-like_domain"/>
</dbReference>
<feature type="domain" description="Cadherin-like beta-sandwich-like" evidence="2">
    <location>
        <begin position="639"/>
        <end position="723"/>
    </location>
</feature>
<dbReference type="Pfam" id="PF07538">
    <property type="entry name" value="ChW"/>
    <property type="match status" value="3"/>
</dbReference>
<dbReference type="STRING" id="931626.Awo_c17150"/>
<dbReference type="eggNOG" id="COG5184">
    <property type="taxonomic scope" value="Bacteria"/>
</dbReference>
<dbReference type="Gene3D" id="2.60.40.4270">
    <property type="entry name" value="Listeria-Bacteroides repeat domain"/>
    <property type="match status" value="1"/>
</dbReference>
<reference evidence="3 4" key="2">
    <citation type="journal article" date="2012" name="PLoS ONE">
        <title>An ancient pathway combining carbon dioxide fixation with the generation and utilization of a sodium ion gradient for ATP synthesis.</title>
        <authorList>
            <person name="Poehlein A."/>
            <person name="Schmidt S."/>
            <person name="Kaster A.K."/>
            <person name="Goenrich M."/>
            <person name="Vollmers J."/>
            <person name="Thurmer A."/>
            <person name="Bertsch J."/>
            <person name="Schuchmann K."/>
            <person name="Voigt B."/>
            <person name="Hecker M."/>
            <person name="Daniel R."/>
            <person name="Thauer R.K."/>
            <person name="Gottschalk G."/>
            <person name="Muller V."/>
        </authorList>
    </citation>
    <scope>NUCLEOTIDE SEQUENCE [LARGE SCALE GENOMIC DNA]</scope>
    <source>
        <strain evidence="4">ATCC 29683 / DSM 1030 / JCM 2381 / KCTC 1655 / WB1</strain>
    </source>
</reference>
<dbReference type="OrthoDB" id="1776301at2"/>
<evidence type="ECO:0000313" key="4">
    <source>
        <dbReference type="Proteomes" id="UP000007177"/>
    </source>
</evidence>
<gene>
    <name evidence="3" type="ordered locus">Awo_c17150</name>
</gene>
<dbReference type="HOGENOM" id="CLU_286628_0_0_9"/>
<dbReference type="InterPro" id="IPR013378">
    <property type="entry name" value="InlB-like_B-rpt"/>
</dbReference>
<dbReference type="SMART" id="SM00728">
    <property type="entry name" value="ChW"/>
    <property type="match status" value="3"/>
</dbReference>
<dbReference type="AlphaFoldDB" id="H6LHW5"/>
<dbReference type="InterPro" id="IPR042229">
    <property type="entry name" value="Listeria/Bacterioides_rpt_sf"/>
</dbReference>
<protein>
    <recommendedName>
        <fullName evidence="2">Cadherin-like beta-sandwich-like domain-containing protein</fullName>
    </recommendedName>
</protein>
<dbReference type="eggNOG" id="COG4932">
    <property type="taxonomic scope" value="Bacteria"/>
</dbReference>
<comment type="subcellular location">
    <subcellularLocation>
        <location evidence="1">Cell envelope</location>
    </subcellularLocation>
</comment>
<evidence type="ECO:0000256" key="1">
    <source>
        <dbReference type="ARBA" id="ARBA00004196"/>
    </source>
</evidence>
<dbReference type="EMBL" id="CP002987">
    <property type="protein sequence ID" value="AFA48495.1"/>
    <property type="molecule type" value="Genomic_DNA"/>
</dbReference>
<dbReference type="RefSeq" id="WP_014356095.1">
    <property type="nucleotide sequence ID" value="NC_016894.1"/>
</dbReference>
<dbReference type="eggNOG" id="COG3210">
    <property type="taxonomic scope" value="Bacteria"/>
</dbReference>
<evidence type="ECO:0000313" key="3">
    <source>
        <dbReference type="EMBL" id="AFA48495.1"/>
    </source>
</evidence>
<proteinExistence type="predicted"/>
<dbReference type="Pfam" id="PF18889">
    <property type="entry name" value="Beta_helix_3"/>
    <property type="match status" value="7"/>
</dbReference>
<dbReference type="Pfam" id="PF12733">
    <property type="entry name" value="Cadherin-like"/>
    <property type="match status" value="3"/>
</dbReference>